<name>A0A7U7G8G1_9GAMM</name>
<evidence type="ECO:0000313" key="3">
    <source>
        <dbReference type="Proteomes" id="UP000019184"/>
    </source>
</evidence>
<accession>A0A7U7G8G1</accession>
<organism evidence="2 3">
    <name type="scientific">Candidatus Contendobacter odensis Run_B_J11</name>
    <dbReference type="NCBI Taxonomy" id="1400861"/>
    <lineage>
        <taxon>Bacteria</taxon>
        <taxon>Pseudomonadati</taxon>
        <taxon>Pseudomonadota</taxon>
        <taxon>Gammaproteobacteria</taxon>
        <taxon>Candidatus Competibacteraceae</taxon>
        <taxon>Candidatus Contendibacter</taxon>
    </lineage>
</organism>
<dbReference type="Proteomes" id="UP000019184">
    <property type="component" value="Unassembled WGS sequence"/>
</dbReference>
<protein>
    <submittedName>
        <fullName evidence="2">Uncharacterized protein</fullName>
    </submittedName>
</protein>
<dbReference type="AlphaFoldDB" id="A0A7U7G8G1"/>
<keyword evidence="1" id="KW-1133">Transmembrane helix</keyword>
<dbReference type="RefSeq" id="WP_034430908.1">
    <property type="nucleotide sequence ID" value="NZ_CBTK010000043.1"/>
</dbReference>
<sequence length="121" mass="13675">MVELYQNKEEEVVFPDRRMASSSDFSNLITTIQSMVGTINQHETRIVRIETKQESQDDRLGKIEVDVRDTKDGVQKVLDRLTSHTAQEDKDRAKLLSYVIGILLTTISGIIGLVATHFLGK</sequence>
<proteinExistence type="predicted"/>
<feature type="transmembrane region" description="Helical" evidence="1">
    <location>
        <begin position="95"/>
        <end position="119"/>
    </location>
</feature>
<keyword evidence="1" id="KW-0812">Transmembrane</keyword>
<evidence type="ECO:0000313" key="2">
    <source>
        <dbReference type="EMBL" id="CDH43846.1"/>
    </source>
</evidence>
<dbReference type="EMBL" id="CBTK010000043">
    <property type="protein sequence ID" value="CDH43846.1"/>
    <property type="molecule type" value="Genomic_DNA"/>
</dbReference>
<keyword evidence="1" id="KW-0472">Membrane</keyword>
<comment type="caution">
    <text evidence="2">The sequence shown here is derived from an EMBL/GenBank/DDBJ whole genome shotgun (WGS) entry which is preliminary data.</text>
</comment>
<keyword evidence="3" id="KW-1185">Reference proteome</keyword>
<reference evidence="2 3" key="1">
    <citation type="journal article" date="2014" name="ISME J.">
        <title>Candidatus Competibacter-lineage genomes retrieved from metagenomes reveal functional metabolic diversity.</title>
        <authorList>
            <person name="McIlroy S.J."/>
            <person name="Albertsen M."/>
            <person name="Andresen E.K."/>
            <person name="Saunders A.M."/>
            <person name="Kristiansen R."/>
            <person name="Stokholm-Bjerregaard M."/>
            <person name="Nielsen K.L."/>
            <person name="Nielsen P.H."/>
        </authorList>
    </citation>
    <scope>NUCLEOTIDE SEQUENCE [LARGE SCALE GENOMIC DNA]</scope>
    <source>
        <strain evidence="2 3">Run_B_J11</strain>
    </source>
</reference>
<gene>
    <name evidence="2" type="ORF">BN874_1370011</name>
</gene>
<evidence type="ECO:0000256" key="1">
    <source>
        <dbReference type="SAM" id="Phobius"/>
    </source>
</evidence>